<dbReference type="GO" id="GO:0005524">
    <property type="term" value="F:ATP binding"/>
    <property type="evidence" value="ECO:0007669"/>
    <property type="project" value="UniProtKB-KW"/>
</dbReference>
<evidence type="ECO:0000256" key="1">
    <source>
        <dbReference type="ARBA" id="ARBA00022741"/>
    </source>
</evidence>
<dbReference type="InterPro" id="IPR011856">
    <property type="entry name" value="tRNA_endonuc-like_dom_sf"/>
</dbReference>
<keyword evidence="1" id="KW-0547">Nucleotide-binding</keyword>
<dbReference type="SUPFAM" id="SSF52980">
    <property type="entry name" value="Restriction endonuclease-like"/>
    <property type="match status" value="1"/>
</dbReference>
<sequence length="283" mass="32337">MKDSINIVKYSGDVVPFDVDKLINSLRRAQASEELIQQIVEQVEDQIYDGITTKKIYQMAFKILKGKSRVSASKYKLKKALMELGPSGFPFEKLVGKLLEYEGFATKVGVIVQGNCVQHEIDVIAKKDDTHHMIECKYHSDQGRFCNVKIPLYIHSRFLDVEKQWERQKGHEDKLHRGGVYTNTRFTTDAVQYGKCVGLLLTSWDYPMGNGLKDRIDKLGLHPLTALTTLTKAEKTKLLDTGIVLCKELHEKPVILKQIGIDKKRHKKILEDSEELCKALKDY</sequence>
<feature type="domain" description="ATP-cone" evidence="3">
    <location>
        <begin position="5"/>
        <end position="83"/>
    </location>
</feature>
<dbReference type="AlphaFoldDB" id="A0A0F9UD64"/>
<organism evidence="4">
    <name type="scientific">marine sediment metagenome</name>
    <dbReference type="NCBI Taxonomy" id="412755"/>
    <lineage>
        <taxon>unclassified sequences</taxon>
        <taxon>metagenomes</taxon>
        <taxon>ecological metagenomes</taxon>
    </lineage>
</organism>
<name>A0A0F9UD64_9ZZZZ</name>
<keyword evidence="2" id="KW-0067">ATP-binding</keyword>
<dbReference type="InterPro" id="IPR005144">
    <property type="entry name" value="ATP-cone_dom"/>
</dbReference>
<dbReference type="GO" id="GO:0003676">
    <property type="term" value="F:nucleic acid binding"/>
    <property type="evidence" value="ECO:0007669"/>
    <property type="project" value="InterPro"/>
</dbReference>
<protein>
    <recommendedName>
        <fullName evidence="3">ATP-cone domain-containing protein</fullName>
    </recommendedName>
</protein>
<gene>
    <name evidence="4" type="ORF">LCGC14_0281100</name>
</gene>
<reference evidence="4" key="1">
    <citation type="journal article" date="2015" name="Nature">
        <title>Complex archaea that bridge the gap between prokaryotes and eukaryotes.</title>
        <authorList>
            <person name="Spang A."/>
            <person name="Saw J.H."/>
            <person name="Jorgensen S.L."/>
            <person name="Zaremba-Niedzwiedzka K."/>
            <person name="Martijn J."/>
            <person name="Lind A.E."/>
            <person name="van Eijk R."/>
            <person name="Schleper C."/>
            <person name="Guy L."/>
            <person name="Ettema T.J."/>
        </authorList>
    </citation>
    <scope>NUCLEOTIDE SEQUENCE</scope>
</reference>
<dbReference type="InterPro" id="IPR011335">
    <property type="entry name" value="Restrct_endonuc-II-like"/>
</dbReference>
<comment type="caution">
    <text evidence="4">The sequence shown here is derived from an EMBL/GenBank/DDBJ whole genome shotgun (WGS) entry which is preliminary data.</text>
</comment>
<dbReference type="EMBL" id="LAZR01000161">
    <property type="protein sequence ID" value="KKN85282.1"/>
    <property type="molecule type" value="Genomic_DNA"/>
</dbReference>
<dbReference type="Pfam" id="PF03477">
    <property type="entry name" value="ATP-cone"/>
    <property type="match status" value="1"/>
</dbReference>
<dbReference type="CDD" id="cd22308">
    <property type="entry name" value="Af1548-like"/>
    <property type="match status" value="1"/>
</dbReference>
<dbReference type="Gene3D" id="3.40.1350.10">
    <property type="match status" value="1"/>
</dbReference>
<evidence type="ECO:0000259" key="3">
    <source>
        <dbReference type="PROSITE" id="PS51161"/>
    </source>
</evidence>
<evidence type="ECO:0000256" key="2">
    <source>
        <dbReference type="ARBA" id="ARBA00022840"/>
    </source>
</evidence>
<evidence type="ECO:0000313" key="4">
    <source>
        <dbReference type="EMBL" id="KKN85282.1"/>
    </source>
</evidence>
<dbReference type="PROSITE" id="PS51161">
    <property type="entry name" value="ATP_CONE"/>
    <property type="match status" value="1"/>
</dbReference>
<proteinExistence type="predicted"/>
<accession>A0A0F9UD64</accession>